<evidence type="ECO:0000256" key="1">
    <source>
        <dbReference type="SAM" id="MobiDB-lite"/>
    </source>
</evidence>
<dbReference type="Proteomes" id="UP001597402">
    <property type="component" value="Unassembled WGS sequence"/>
</dbReference>
<feature type="transmembrane region" description="Helical" evidence="2">
    <location>
        <begin position="273"/>
        <end position="299"/>
    </location>
</feature>
<protein>
    <submittedName>
        <fullName evidence="3">Lipopolysaccharide biosynthesis protein</fullName>
    </submittedName>
</protein>
<sequence length="424" mass="42231">MVGHIGNYLFYVLAARALSPAEFADVSAMTALATIAFMPASGVQAAVARDTAALIAAGRSEEADGLARWLAGRLAVLQAGLLAVLLVATPAAVAVLDLSARSVWLTGAVWLVLGLGLQVGLGPLQGRELFGAVGAVLAGPQGALRPVVLLPGVAVAGVAGALGALVAVTVLGLAGVLAVLWRALRNGHGRPVALTGTLPALAALTAFASLTNADVLAAKIVLDATDAGLYSSAALLGKIALYAPSALALVLLPKVTSRLQSGLDIRGPALSTLAATLGTGLLVTGAILVAPSSLVTVVFGPEYSAAYGLAAPIAAVMTLASLLQVHLMVALASGNRRTVLLTAGAAVLQVTGLTLLAETARDVVLVSALATAAALLLHELVSPFGTLRLLRRRGRGDRSLSSAGTSPASRSAPPTGRSGEGDES</sequence>
<feature type="region of interest" description="Disordered" evidence="1">
    <location>
        <begin position="396"/>
        <end position="424"/>
    </location>
</feature>
<feature type="transmembrane region" description="Helical" evidence="2">
    <location>
        <begin position="363"/>
        <end position="390"/>
    </location>
</feature>
<evidence type="ECO:0000313" key="3">
    <source>
        <dbReference type="EMBL" id="MFD2090374.1"/>
    </source>
</evidence>
<feature type="transmembrane region" description="Helical" evidence="2">
    <location>
        <begin position="74"/>
        <end position="96"/>
    </location>
</feature>
<evidence type="ECO:0000313" key="4">
    <source>
        <dbReference type="Proteomes" id="UP001597402"/>
    </source>
</evidence>
<organism evidence="3 4">
    <name type="scientific">Blastococcus deserti</name>
    <dbReference type="NCBI Taxonomy" id="2259033"/>
    <lineage>
        <taxon>Bacteria</taxon>
        <taxon>Bacillati</taxon>
        <taxon>Actinomycetota</taxon>
        <taxon>Actinomycetes</taxon>
        <taxon>Geodermatophilales</taxon>
        <taxon>Geodermatophilaceae</taxon>
        <taxon>Blastococcus</taxon>
    </lineage>
</organism>
<feature type="transmembrane region" description="Helical" evidence="2">
    <location>
        <begin position="305"/>
        <end position="327"/>
    </location>
</feature>
<accession>A0ABW4X5V7</accession>
<feature type="transmembrane region" description="Helical" evidence="2">
    <location>
        <begin position="102"/>
        <end position="122"/>
    </location>
</feature>
<feature type="transmembrane region" description="Helical" evidence="2">
    <location>
        <begin position="192"/>
        <end position="210"/>
    </location>
</feature>
<proteinExistence type="predicted"/>
<keyword evidence="2" id="KW-0472">Membrane</keyword>
<feature type="transmembrane region" description="Helical" evidence="2">
    <location>
        <begin position="154"/>
        <end position="180"/>
    </location>
</feature>
<dbReference type="RefSeq" id="WP_376871179.1">
    <property type="nucleotide sequence ID" value="NZ_JBHUHP010000001.1"/>
</dbReference>
<feature type="transmembrane region" description="Helical" evidence="2">
    <location>
        <begin position="339"/>
        <end position="357"/>
    </location>
</feature>
<feature type="transmembrane region" description="Helical" evidence="2">
    <location>
        <begin position="230"/>
        <end position="252"/>
    </location>
</feature>
<keyword evidence="2" id="KW-1133">Transmembrane helix</keyword>
<comment type="caution">
    <text evidence="3">The sequence shown here is derived from an EMBL/GenBank/DDBJ whole genome shotgun (WGS) entry which is preliminary data.</text>
</comment>
<reference evidence="4" key="1">
    <citation type="journal article" date="2019" name="Int. J. Syst. Evol. Microbiol.">
        <title>The Global Catalogue of Microorganisms (GCM) 10K type strain sequencing project: providing services to taxonomists for standard genome sequencing and annotation.</title>
        <authorList>
            <consortium name="The Broad Institute Genomics Platform"/>
            <consortium name="The Broad Institute Genome Sequencing Center for Infectious Disease"/>
            <person name="Wu L."/>
            <person name="Ma J."/>
        </authorList>
    </citation>
    <scope>NUCLEOTIDE SEQUENCE [LARGE SCALE GENOMIC DNA]</scope>
    <source>
        <strain evidence="4">JCM 3338</strain>
    </source>
</reference>
<name>A0ABW4X5V7_9ACTN</name>
<keyword evidence="4" id="KW-1185">Reference proteome</keyword>
<dbReference type="EMBL" id="JBHUHP010000001">
    <property type="protein sequence ID" value="MFD2090374.1"/>
    <property type="molecule type" value="Genomic_DNA"/>
</dbReference>
<gene>
    <name evidence="3" type="ORF">ACFSHS_02190</name>
</gene>
<evidence type="ECO:0000256" key="2">
    <source>
        <dbReference type="SAM" id="Phobius"/>
    </source>
</evidence>
<keyword evidence="2" id="KW-0812">Transmembrane</keyword>